<name>A0A8H7N3H1_BIOOC</name>
<dbReference type="InterPro" id="IPR001242">
    <property type="entry name" value="Condensation_dom"/>
</dbReference>
<feature type="domain" description="Condensation" evidence="1">
    <location>
        <begin position="24"/>
        <end position="229"/>
    </location>
</feature>
<evidence type="ECO:0000313" key="3">
    <source>
        <dbReference type="Proteomes" id="UP000616885"/>
    </source>
</evidence>
<dbReference type="GO" id="GO:0031177">
    <property type="term" value="F:phosphopantetheine binding"/>
    <property type="evidence" value="ECO:0007669"/>
    <property type="project" value="TreeGrafter"/>
</dbReference>
<evidence type="ECO:0000313" key="2">
    <source>
        <dbReference type="EMBL" id="KAF9747523.1"/>
    </source>
</evidence>
<dbReference type="SUPFAM" id="SSF52777">
    <property type="entry name" value="CoA-dependent acyltransferases"/>
    <property type="match status" value="1"/>
</dbReference>
<dbReference type="GO" id="GO:0003824">
    <property type="term" value="F:catalytic activity"/>
    <property type="evidence" value="ECO:0007669"/>
    <property type="project" value="InterPro"/>
</dbReference>
<dbReference type="EMBL" id="JADCTT010000010">
    <property type="protein sequence ID" value="KAF9747523.1"/>
    <property type="molecule type" value="Genomic_DNA"/>
</dbReference>
<accession>A0A8H7N3H1</accession>
<dbReference type="GO" id="GO:0043041">
    <property type="term" value="P:amino acid activation for nonribosomal peptide biosynthetic process"/>
    <property type="evidence" value="ECO:0007669"/>
    <property type="project" value="TreeGrafter"/>
</dbReference>
<dbReference type="GO" id="GO:0044550">
    <property type="term" value="P:secondary metabolite biosynthetic process"/>
    <property type="evidence" value="ECO:0007669"/>
    <property type="project" value="TreeGrafter"/>
</dbReference>
<dbReference type="AlphaFoldDB" id="A0A8H7N3H1"/>
<dbReference type="GO" id="GO:0005737">
    <property type="term" value="C:cytoplasm"/>
    <property type="evidence" value="ECO:0007669"/>
    <property type="project" value="TreeGrafter"/>
</dbReference>
<reference evidence="2" key="1">
    <citation type="submission" date="2020-10" db="EMBL/GenBank/DDBJ databases">
        <title>High-Quality Genome Resource of Clonostachys rosea strain S41 by Oxford Nanopore Long-Read Sequencing.</title>
        <authorList>
            <person name="Wang H."/>
        </authorList>
    </citation>
    <scope>NUCLEOTIDE SEQUENCE</scope>
    <source>
        <strain evidence="2">S41</strain>
    </source>
</reference>
<dbReference type="Gene3D" id="3.30.559.30">
    <property type="entry name" value="Nonribosomal peptide synthetase, condensation domain"/>
    <property type="match status" value="1"/>
</dbReference>
<comment type="caution">
    <text evidence="2">The sequence shown here is derived from an EMBL/GenBank/DDBJ whole genome shotgun (WGS) entry which is preliminary data.</text>
</comment>
<protein>
    <recommendedName>
        <fullName evidence="1">Condensation domain-containing protein</fullName>
    </recommendedName>
</protein>
<sequence>MAAKTTPTNDYGAYELTFTNIEVSNQSAFTLGTILLGAWGLAIRHFDSQDRDIYVMRLSSGRQAPVARLENTPGLCTVEMPMPVRIKKSQSISEFLSELQNHCSESVPYEHFGVENIANLLPEDEINDILDPSTLMIPHAVQTSGTGENTNVASLMEHAPEVWQPEESIRGFTTSNLSMHCQLRQDSIQISASHRASVLSSAEVKALYEYLESAVLAICEHQETGVSELIDHLDSKHPLI</sequence>
<proteinExistence type="predicted"/>
<evidence type="ECO:0000259" key="1">
    <source>
        <dbReference type="Pfam" id="PF00668"/>
    </source>
</evidence>
<dbReference type="PANTHER" id="PTHR45527">
    <property type="entry name" value="NONRIBOSOMAL PEPTIDE SYNTHETASE"/>
    <property type="match status" value="1"/>
</dbReference>
<dbReference type="Proteomes" id="UP000616885">
    <property type="component" value="Unassembled WGS sequence"/>
</dbReference>
<organism evidence="2 3">
    <name type="scientific">Bionectria ochroleuca</name>
    <name type="common">Gliocladium roseum</name>
    <dbReference type="NCBI Taxonomy" id="29856"/>
    <lineage>
        <taxon>Eukaryota</taxon>
        <taxon>Fungi</taxon>
        <taxon>Dikarya</taxon>
        <taxon>Ascomycota</taxon>
        <taxon>Pezizomycotina</taxon>
        <taxon>Sordariomycetes</taxon>
        <taxon>Hypocreomycetidae</taxon>
        <taxon>Hypocreales</taxon>
        <taxon>Bionectriaceae</taxon>
        <taxon>Clonostachys</taxon>
    </lineage>
</organism>
<dbReference type="PANTHER" id="PTHR45527:SF1">
    <property type="entry name" value="FATTY ACID SYNTHASE"/>
    <property type="match status" value="1"/>
</dbReference>
<gene>
    <name evidence="2" type="ORF">IM811_002857</name>
</gene>
<dbReference type="Pfam" id="PF00668">
    <property type="entry name" value="Condensation"/>
    <property type="match status" value="1"/>
</dbReference>